<dbReference type="GO" id="GO:0004853">
    <property type="term" value="F:uroporphyrinogen decarboxylase activity"/>
    <property type="evidence" value="ECO:0007669"/>
    <property type="project" value="UniProtKB-EC"/>
</dbReference>
<dbReference type="InterPro" id="IPR038071">
    <property type="entry name" value="UROD/MetE-like_sf"/>
</dbReference>
<sequence>MLKEEEDQMAPVPEKPLLSVLNGKRCDPVPLWMMRQAGRHLPEYMELRGRAKNFLDFCYTPSLAVEATLQPIERYGMDGAILFADILLILDALGRGVRFEKGVGPIVEAVETGGRLNEVPVQTVVERLSPVYETVSRVKSRLPAETTLIGFAGAPWTVALYAIEGRGGTDKSTARLWAHQYPAELDLLLDDLVEATAHYMAAQAEAGAEALMMFDSWAEGLPNDIFEQIIIRPNQKLVKRLRELGVTVPLIGFPRGAGVQLPAFAEQTGVSAVGLDTAALPSFVNRELPAGMPVQGHLDPLLLMTGGDAMERRIIELLEAYKDRPHIFNLGHGVLPQTPIPHVERAVRTVREWKAS</sequence>
<feature type="binding site" evidence="7">
    <location>
        <begin position="35"/>
        <end position="39"/>
    </location>
    <ligand>
        <name>substrate</name>
    </ligand>
</feature>
<feature type="domain" description="Uroporphyrinogen decarboxylase (URO-D)" evidence="11">
    <location>
        <begin position="149"/>
        <end position="165"/>
    </location>
</feature>
<comment type="caution">
    <text evidence="7">Lacks conserved residue(s) required for the propagation of feature annotation.</text>
</comment>
<evidence type="ECO:0000256" key="6">
    <source>
        <dbReference type="ARBA" id="ARBA00023244"/>
    </source>
</evidence>
<comment type="subcellular location">
    <subcellularLocation>
        <location evidence="7">Cytoplasm</location>
    </subcellularLocation>
</comment>
<keyword evidence="4 7" id="KW-0210">Decarboxylase</keyword>
<dbReference type="InterPro" id="IPR000257">
    <property type="entry name" value="Uroporphyrinogen_deCOase"/>
</dbReference>
<accession>A0ABT4LRQ9</accession>
<evidence type="ECO:0000256" key="3">
    <source>
        <dbReference type="ARBA" id="ARBA00012288"/>
    </source>
</evidence>
<gene>
    <name evidence="7 12" type="primary">hemE</name>
    <name evidence="12" type="ORF">O4G74_02900</name>
</gene>
<dbReference type="Pfam" id="PF01208">
    <property type="entry name" value="URO-D"/>
    <property type="match status" value="1"/>
</dbReference>
<feature type="binding site" evidence="7">
    <location>
        <position position="216"/>
    </location>
    <ligand>
        <name>substrate</name>
    </ligand>
</feature>
<keyword evidence="7" id="KW-0963">Cytoplasm</keyword>
<dbReference type="SUPFAM" id="SSF51726">
    <property type="entry name" value="UROD/MetE-like"/>
    <property type="match status" value="1"/>
</dbReference>
<organism evidence="12 13">
    <name type="scientific">Henriciella marina</name>
    <dbReference type="NCBI Taxonomy" id="453851"/>
    <lineage>
        <taxon>Bacteria</taxon>
        <taxon>Pseudomonadati</taxon>
        <taxon>Pseudomonadota</taxon>
        <taxon>Alphaproteobacteria</taxon>
        <taxon>Hyphomonadales</taxon>
        <taxon>Hyphomonadaceae</taxon>
        <taxon>Henriciella</taxon>
    </lineage>
</organism>
<dbReference type="PROSITE" id="PS00906">
    <property type="entry name" value="UROD_1"/>
    <property type="match status" value="1"/>
</dbReference>
<comment type="caution">
    <text evidence="12">The sequence shown here is derived from an EMBL/GenBank/DDBJ whole genome shotgun (WGS) entry which is preliminary data.</text>
</comment>
<dbReference type="PROSITE" id="PS00907">
    <property type="entry name" value="UROD_2"/>
    <property type="match status" value="1"/>
</dbReference>
<feature type="binding site" evidence="7">
    <location>
        <position position="85"/>
    </location>
    <ligand>
        <name>substrate</name>
    </ligand>
</feature>
<keyword evidence="6 7" id="KW-0627">Porphyrin biosynthesis</keyword>
<evidence type="ECO:0000259" key="11">
    <source>
        <dbReference type="PROSITE" id="PS00907"/>
    </source>
</evidence>
<dbReference type="PANTHER" id="PTHR21091">
    <property type="entry name" value="METHYLTETRAHYDROFOLATE:HOMOCYSTEINE METHYLTRANSFERASE RELATED"/>
    <property type="match status" value="1"/>
</dbReference>
<comment type="subunit">
    <text evidence="7">Homodimer.</text>
</comment>
<evidence type="ECO:0000256" key="5">
    <source>
        <dbReference type="ARBA" id="ARBA00023239"/>
    </source>
</evidence>
<protein>
    <recommendedName>
        <fullName evidence="3 7">Uroporphyrinogen decarboxylase</fullName>
        <shortName evidence="7">UPD</shortName>
        <shortName evidence="7">URO-D</shortName>
        <ecNumber evidence="3 7">4.1.1.37</ecNumber>
    </recommendedName>
</protein>
<evidence type="ECO:0000313" key="12">
    <source>
        <dbReference type="EMBL" id="MCZ4297001.1"/>
    </source>
</evidence>
<dbReference type="RefSeq" id="WP_269401164.1">
    <property type="nucleotide sequence ID" value="NZ_JAPWGW010000001.1"/>
</dbReference>
<reference evidence="12" key="1">
    <citation type="submission" date="2022-12" db="EMBL/GenBank/DDBJ databases">
        <title>Bacterial isolates from different developmental stages of Nematostella vectensis.</title>
        <authorList>
            <person name="Fraune S."/>
        </authorList>
    </citation>
    <scope>NUCLEOTIDE SEQUENCE</scope>
    <source>
        <strain evidence="12">G21632-S1</strain>
    </source>
</reference>
<comment type="similarity">
    <text evidence="2 7 9">Belongs to the uroporphyrinogen decarboxylase family.</text>
</comment>
<feature type="site" description="Transition state stabilizer" evidence="7">
    <location>
        <position position="85"/>
    </location>
</feature>
<evidence type="ECO:0000256" key="4">
    <source>
        <dbReference type="ARBA" id="ARBA00022793"/>
    </source>
</evidence>
<dbReference type="EC" id="4.1.1.37" evidence="3 7"/>
<evidence type="ECO:0000256" key="8">
    <source>
        <dbReference type="RuleBase" id="RU000554"/>
    </source>
</evidence>
<proteinExistence type="inferred from homology"/>
<dbReference type="Gene3D" id="3.20.20.210">
    <property type="match status" value="1"/>
</dbReference>
<feature type="binding site" evidence="7">
    <location>
        <position position="332"/>
    </location>
    <ligand>
        <name>substrate</name>
    </ligand>
</feature>
<feature type="domain" description="Uroporphyrinogen decarboxylase (URO-D)" evidence="10">
    <location>
        <begin position="30"/>
        <end position="39"/>
    </location>
</feature>
<name>A0ABT4LRQ9_9PROT</name>
<keyword evidence="13" id="KW-1185">Reference proteome</keyword>
<evidence type="ECO:0000259" key="10">
    <source>
        <dbReference type="PROSITE" id="PS00906"/>
    </source>
</evidence>
<dbReference type="InterPro" id="IPR006361">
    <property type="entry name" value="Uroporphyrinogen_deCO2ase_HemE"/>
</dbReference>
<comment type="catalytic activity">
    <reaction evidence="7 8">
        <text>uroporphyrinogen III + 4 H(+) = coproporphyrinogen III + 4 CO2</text>
        <dbReference type="Rhea" id="RHEA:19865"/>
        <dbReference type="ChEBI" id="CHEBI:15378"/>
        <dbReference type="ChEBI" id="CHEBI:16526"/>
        <dbReference type="ChEBI" id="CHEBI:57308"/>
        <dbReference type="ChEBI" id="CHEBI:57309"/>
        <dbReference type="EC" id="4.1.1.37"/>
    </reaction>
</comment>
<evidence type="ECO:0000256" key="9">
    <source>
        <dbReference type="RuleBase" id="RU004169"/>
    </source>
</evidence>
<dbReference type="Proteomes" id="UP001083770">
    <property type="component" value="Unassembled WGS sequence"/>
</dbReference>
<comment type="function">
    <text evidence="7">Catalyzes the decarboxylation of four acetate groups of uroporphyrinogen-III to yield coproporphyrinogen-III.</text>
</comment>
<evidence type="ECO:0000256" key="1">
    <source>
        <dbReference type="ARBA" id="ARBA00004804"/>
    </source>
</evidence>
<dbReference type="EMBL" id="JAPWGW010000001">
    <property type="protein sequence ID" value="MCZ4297001.1"/>
    <property type="molecule type" value="Genomic_DNA"/>
</dbReference>
<dbReference type="NCBIfam" id="TIGR01464">
    <property type="entry name" value="hemE"/>
    <property type="match status" value="1"/>
</dbReference>
<keyword evidence="5 7" id="KW-0456">Lyase</keyword>
<dbReference type="HAMAP" id="MF_00218">
    <property type="entry name" value="URO_D"/>
    <property type="match status" value="1"/>
</dbReference>
<feature type="binding site" evidence="7">
    <location>
        <position position="161"/>
    </location>
    <ligand>
        <name>substrate</name>
    </ligand>
</feature>
<evidence type="ECO:0000256" key="7">
    <source>
        <dbReference type="HAMAP-Rule" id="MF_00218"/>
    </source>
</evidence>
<comment type="pathway">
    <text evidence="1 7 8">Porphyrin-containing compound metabolism; protoporphyrin-IX biosynthesis; coproporphyrinogen-III from 5-aminolevulinate: step 4/4.</text>
</comment>
<dbReference type="PANTHER" id="PTHR21091:SF169">
    <property type="entry name" value="UROPORPHYRINOGEN DECARBOXYLASE"/>
    <property type="match status" value="1"/>
</dbReference>
<evidence type="ECO:0000256" key="2">
    <source>
        <dbReference type="ARBA" id="ARBA00009935"/>
    </source>
</evidence>
<evidence type="ECO:0000313" key="13">
    <source>
        <dbReference type="Proteomes" id="UP001083770"/>
    </source>
</evidence>